<organism evidence="1 2">
    <name type="scientific">Quercus lobata</name>
    <name type="common">Valley oak</name>
    <dbReference type="NCBI Taxonomy" id="97700"/>
    <lineage>
        <taxon>Eukaryota</taxon>
        <taxon>Viridiplantae</taxon>
        <taxon>Streptophyta</taxon>
        <taxon>Embryophyta</taxon>
        <taxon>Tracheophyta</taxon>
        <taxon>Spermatophyta</taxon>
        <taxon>Magnoliopsida</taxon>
        <taxon>eudicotyledons</taxon>
        <taxon>Gunneridae</taxon>
        <taxon>Pentapetalae</taxon>
        <taxon>rosids</taxon>
        <taxon>fabids</taxon>
        <taxon>Fagales</taxon>
        <taxon>Fagaceae</taxon>
        <taxon>Quercus</taxon>
    </lineage>
</organism>
<evidence type="ECO:0000313" key="2">
    <source>
        <dbReference type="Proteomes" id="UP000594261"/>
    </source>
</evidence>
<dbReference type="EMBL" id="LRBV02000008">
    <property type="status" value="NOT_ANNOTATED_CDS"/>
    <property type="molecule type" value="Genomic_DNA"/>
</dbReference>
<dbReference type="AlphaFoldDB" id="A0A7N2R8W9"/>
<reference evidence="1" key="2">
    <citation type="submission" date="2021-01" db="UniProtKB">
        <authorList>
            <consortium name="EnsemblPlants"/>
        </authorList>
    </citation>
    <scope>IDENTIFICATION</scope>
</reference>
<accession>A0A7N2R8W9</accession>
<protein>
    <submittedName>
        <fullName evidence="1">Uncharacterized protein</fullName>
    </submittedName>
</protein>
<dbReference type="InParanoid" id="A0A7N2R8W9"/>
<keyword evidence="2" id="KW-1185">Reference proteome</keyword>
<sequence>MLNIQFFDSHQFVNFIVNPPKDLMVEKTQQEKFTLYAALILEFVWQLRNKAVHEGIKPWKEELKRCVQRKFQEHWKVVSNKSNRSPPPPSASIHWAKPEKNAIKINYDAAVGVEDSAVALIARDWRGNLVFSISYKVNTSLSKRMQKRYDGQLPLL</sequence>
<dbReference type="EnsemblPlants" id="QL08p014637:mrna">
    <property type="protein sequence ID" value="QL08p014637:mrna:CDS:1"/>
    <property type="gene ID" value="QL08p014637"/>
</dbReference>
<name>A0A7N2R8W9_QUELO</name>
<reference evidence="1 2" key="1">
    <citation type="journal article" date="2016" name="G3 (Bethesda)">
        <title>First Draft Assembly and Annotation of the Genome of a California Endemic Oak Quercus lobata Nee (Fagaceae).</title>
        <authorList>
            <person name="Sork V.L."/>
            <person name="Fitz-Gibbon S.T."/>
            <person name="Puiu D."/>
            <person name="Crepeau M."/>
            <person name="Gugger P.F."/>
            <person name="Sherman R."/>
            <person name="Stevens K."/>
            <person name="Langley C.H."/>
            <person name="Pellegrini M."/>
            <person name="Salzberg S.L."/>
        </authorList>
    </citation>
    <scope>NUCLEOTIDE SEQUENCE [LARGE SCALE GENOMIC DNA]</scope>
    <source>
        <strain evidence="1 2">cv. SW786</strain>
    </source>
</reference>
<dbReference type="Gramene" id="QL08p014637:mrna">
    <property type="protein sequence ID" value="QL08p014637:mrna:CDS:1"/>
    <property type="gene ID" value="QL08p014637"/>
</dbReference>
<evidence type="ECO:0000313" key="1">
    <source>
        <dbReference type="EnsemblPlants" id="QL08p014637:mrna:CDS:1"/>
    </source>
</evidence>
<dbReference type="Proteomes" id="UP000594261">
    <property type="component" value="Chromosome 8"/>
</dbReference>
<proteinExistence type="predicted"/>